<accession>A0A1Z5JKV8</accession>
<dbReference type="Proteomes" id="UP000198406">
    <property type="component" value="Unassembled WGS sequence"/>
</dbReference>
<name>A0A1Z5JKV8_FISSO</name>
<evidence type="ECO:0000313" key="3">
    <source>
        <dbReference type="Proteomes" id="UP000198406"/>
    </source>
</evidence>
<proteinExistence type="predicted"/>
<gene>
    <name evidence="2" type="ORF">FisN_6Lh438</name>
</gene>
<keyword evidence="3" id="KW-1185">Reference proteome</keyword>
<reference evidence="2 3" key="1">
    <citation type="journal article" date="2015" name="Plant Cell">
        <title>Oil accumulation by the oleaginous diatom Fistulifera solaris as revealed by the genome and transcriptome.</title>
        <authorList>
            <person name="Tanaka T."/>
            <person name="Maeda Y."/>
            <person name="Veluchamy A."/>
            <person name="Tanaka M."/>
            <person name="Abida H."/>
            <person name="Marechal E."/>
            <person name="Bowler C."/>
            <person name="Muto M."/>
            <person name="Sunaga Y."/>
            <person name="Tanaka M."/>
            <person name="Yoshino T."/>
            <person name="Taniguchi T."/>
            <person name="Fukuda Y."/>
            <person name="Nemoto M."/>
            <person name="Matsumoto M."/>
            <person name="Wong P.S."/>
            <person name="Aburatani S."/>
            <person name="Fujibuchi W."/>
        </authorList>
    </citation>
    <scope>NUCLEOTIDE SEQUENCE [LARGE SCALE GENOMIC DNA]</scope>
    <source>
        <strain evidence="2 3">JPCC DA0580</strain>
    </source>
</reference>
<dbReference type="EMBL" id="BDSP01000081">
    <property type="protein sequence ID" value="GAX14653.1"/>
    <property type="molecule type" value="Genomic_DNA"/>
</dbReference>
<feature type="region of interest" description="Disordered" evidence="1">
    <location>
        <begin position="287"/>
        <end position="310"/>
    </location>
</feature>
<evidence type="ECO:0000256" key="1">
    <source>
        <dbReference type="SAM" id="MobiDB-lite"/>
    </source>
</evidence>
<feature type="compositionally biased region" description="Polar residues" evidence="1">
    <location>
        <begin position="288"/>
        <end position="304"/>
    </location>
</feature>
<evidence type="ECO:0000313" key="2">
    <source>
        <dbReference type="EMBL" id="GAX14653.1"/>
    </source>
</evidence>
<dbReference type="InParanoid" id="A0A1Z5JKV8"/>
<organism evidence="2 3">
    <name type="scientific">Fistulifera solaris</name>
    <name type="common">Oleaginous diatom</name>
    <dbReference type="NCBI Taxonomy" id="1519565"/>
    <lineage>
        <taxon>Eukaryota</taxon>
        <taxon>Sar</taxon>
        <taxon>Stramenopiles</taxon>
        <taxon>Ochrophyta</taxon>
        <taxon>Bacillariophyta</taxon>
        <taxon>Bacillariophyceae</taxon>
        <taxon>Bacillariophycidae</taxon>
        <taxon>Naviculales</taxon>
        <taxon>Naviculaceae</taxon>
        <taxon>Fistulifera</taxon>
    </lineage>
</organism>
<comment type="caution">
    <text evidence="2">The sequence shown here is derived from an EMBL/GenBank/DDBJ whole genome shotgun (WGS) entry which is preliminary data.</text>
</comment>
<protein>
    <submittedName>
        <fullName evidence="2">Uncharacterized protein</fullName>
    </submittedName>
</protein>
<dbReference type="AlphaFoldDB" id="A0A1Z5JKV8"/>
<sequence>MDQLQTEYIPSNECFSSFKKGFAKDIMQTEQDDTVMVSLLRRADLDGSIVCLTPPPLYKLTKRGGNIDTTPGSDQVDNFRSRHFLSERGAFSSFIHENVSSPTTPFAHESDSCSHQETRVSPIFHSRRASVLDDDEDDGDFDDHYFDLQHNDDMSIAFPAEIDTKTSHAEASISSTFCGVALPKDLEVHNMTACCGSFRDKLLCLFETSTTSKVNIHKTQAMDSDMMQSGETEKPSTSDTAAVTEDDLSWNQDRFRDIKLNKLNQRFQPNGIPEGCPMHVAINETEESTVASTMSGESSQTAASKSPRRLRLARLHKQRMQQY</sequence>